<dbReference type="EMBL" id="RDSR01000002">
    <property type="protein sequence ID" value="RNE67025.1"/>
    <property type="molecule type" value="Genomic_DNA"/>
</dbReference>
<dbReference type="AlphaFoldDB" id="A0A3M8LNV4"/>
<feature type="signal peptide" evidence="2">
    <location>
        <begin position="1"/>
        <end position="31"/>
    </location>
</feature>
<name>A0A3M8LNV4_9MICO</name>
<dbReference type="InterPro" id="IPR006059">
    <property type="entry name" value="SBP"/>
</dbReference>
<keyword evidence="1 2" id="KW-0732">Signal</keyword>
<sequence>MNGNSLGRGSRRRMLAGFAALTAVATVTALAGCSGSTGPGDAGGGDQPSAAAAGDFPSYYPADYQSIVDGAKKEGGDLVIYSNTDQENWAPIFRDFQKKYPFVKISANNLESDEVFQRQLSEMATGNAPADLLVSNATQGWAEYASKPDTTMAYESPELSKLPDFVTLLPNVYAMSMDPIGMLYNTAVIDKELTSIKDLADYVQANKDKMKNKVTTRDVSGAFGFSVSKAWADNATDSWDTLAKVMPFARAETSSGTQKDKITSGEYGAGFLISGAVGFPAEKDAGGLLKFVLPKDGTDVIGRGIAITPKAPHVNTAKLFVDFVLSEDGQNAVAEGGLASYRDNVKPAEGLHTYQEVEEKAGKDNIIVVPYEAASEAEVKEFTDKWNGLLAK</sequence>
<dbReference type="Gene3D" id="3.40.190.10">
    <property type="entry name" value="Periplasmic binding protein-like II"/>
    <property type="match status" value="2"/>
</dbReference>
<comment type="caution">
    <text evidence="3">The sequence shown here is derived from an EMBL/GenBank/DDBJ whole genome shotgun (WGS) entry which is preliminary data.</text>
</comment>
<dbReference type="OrthoDB" id="366726at2"/>
<dbReference type="GO" id="GO:0030288">
    <property type="term" value="C:outer membrane-bounded periplasmic space"/>
    <property type="evidence" value="ECO:0007669"/>
    <property type="project" value="TreeGrafter"/>
</dbReference>
<dbReference type="InterPro" id="IPR006311">
    <property type="entry name" value="TAT_signal"/>
</dbReference>
<dbReference type="PANTHER" id="PTHR30006">
    <property type="entry name" value="THIAMINE-BINDING PERIPLASMIC PROTEIN-RELATED"/>
    <property type="match status" value="1"/>
</dbReference>
<accession>A0A3M8LNV4</accession>
<dbReference type="Pfam" id="PF13416">
    <property type="entry name" value="SBP_bac_8"/>
    <property type="match status" value="1"/>
</dbReference>
<reference evidence="3 4" key="1">
    <citation type="submission" date="2018-11" db="EMBL/GenBank/DDBJ databases">
        <title>Cryobacterium sp. nov., isolated from rhizosphere soil of lettuce.</title>
        <authorList>
            <person name="Wang Y."/>
        </authorList>
    </citation>
    <scope>NUCLEOTIDE SEQUENCE [LARGE SCALE GENOMIC DNA]</scope>
    <source>
        <strain evidence="3 4">NEAU-85</strain>
    </source>
</reference>
<evidence type="ECO:0000313" key="3">
    <source>
        <dbReference type="EMBL" id="RNE67025.1"/>
    </source>
</evidence>
<feature type="chain" id="PRO_5017930933" evidence="2">
    <location>
        <begin position="32"/>
        <end position="392"/>
    </location>
</feature>
<proteinExistence type="predicted"/>
<dbReference type="RefSeq" id="WP_123044638.1">
    <property type="nucleotide sequence ID" value="NZ_RDSR01000002.1"/>
</dbReference>
<evidence type="ECO:0000313" key="4">
    <source>
        <dbReference type="Proteomes" id="UP000279859"/>
    </source>
</evidence>
<dbReference type="PROSITE" id="PS51318">
    <property type="entry name" value="TAT"/>
    <property type="match status" value="1"/>
</dbReference>
<evidence type="ECO:0000256" key="1">
    <source>
        <dbReference type="ARBA" id="ARBA00022729"/>
    </source>
</evidence>
<protein>
    <submittedName>
        <fullName evidence="3">Extracellular solute-binding protein</fullName>
    </submittedName>
</protein>
<keyword evidence="4" id="KW-1185">Reference proteome</keyword>
<evidence type="ECO:0000256" key="2">
    <source>
        <dbReference type="SAM" id="SignalP"/>
    </source>
</evidence>
<dbReference type="SUPFAM" id="SSF53850">
    <property type="entry name" value="Periplasmic binding protein-like II"/>
    <property type="match status" value="1"/>
</dbReference>
<dbReference type="PANTHER" id="PTHR30006:SF25">
    <property type="entry name" value="PHOSPHOGLYCERATE TRANSPORT REGULATORY PROTEIN PGTC"/>
    <property type="match status" value="1"/>
</dbReference>
<gene>
    <name evidence="3" type="ORF">EEJ31_02135</name>
</gene>
<organism evidence="3 4">
    <name type="scientific">Cryobacterium tepidiphilum</name>
    <dbReference type="NCBI Taxonomy" id="2486026"/>
    <lineage>
        <taxon>Bacteria</taxon>
        <taxon>Bacillati</taxon>
        <taxon>Actinomycetota</taxon>
        <taxon>Actinomycetes</taxon>
        <taxon>Micrococcales</taxon>
        <taxon>Microbacteriaceae</taxon>
        <taxon>Cryobacterium</taxon>
    </lineage>
</organism>
<dbReference type="Proteomes" id="UP000279859">
    <property type="component" value="Unassembled WGS sequence"/>
</dbReference>